<dbReference type="Proteomes" id="UP001145087">
    <property type="component" value="Unassembled WGS sequence"/>
</dbReference>
<evidence type="ECO:0000256" key="2">
    <source>
        <dbReference type="SAM" id="Phobius"/>
    </source>
</evidence>
<reference evidence="3" key="1">
    <citation type="submission" date="2022-11" db="EMBL/GenBank/DDBJ databases">
        <title>Marilongibacter aestuarii gen. nov., sp. nov., isolated from tidal flat sediment.</title>
        <authorList>
            <person name="Jiayan W."/>
        </authorList>
    </citation>
    <scope>NUCLEOTIDE SEQUENCE</scope>
    <source>
        <strain evidence="3">Z1-6</strain>
    </source>
</reference>
<dbReference type="RefSeq" id="WP_343333605.1">
    <property type="nucleotide sequence ID" value="NZ_JAPOHD010000027.1"/>
</dbReference>
<dbReference type="PROSITE" id="PS51257">
    <property type="entry name" value="PROKAR_LIPOPROTEIN"/>
    <property type="match status" value="1"/>
</dbReference>
<dbReference type="NCBIfam" id="TIGR04409">
    <property type="entry name" value="LptC_YrbK"/>
    <property type="match status" value="1"/>
</dbReference>
<evidence type="ECO:0000313" key="3">
    <source>
        <dbReference type="EMBL" id="MCY1721274.1"/>
    </source>
</evidence>
<keyword evidence="4" id="KW-1185">Reference proteome</keyword>
<feature type="transmembrane region" description="Helical" evidence="2">
    <location>
        <begin position="16"/>
        <end position="32"/>
    </location>
</feature>
<feature type="region of interest" description="Disordered" evidence="1">
    <location>
        <begin position="197"/>
        <end position="228"/>
    </location>
</feature>
<keyword evidence="2" id="KW-0472">Membrane</keyword>
<dbReference type="InterPro" id="IPR026265">
    <property type="entry name" value="LptC"/>
</dbReference>
<dbReference type="Gene3D" id="2.60.450.10">
    <property type="entry name" value="Lipopolysaccharide (LPS) transport protein A like domain"/>
    <property type="match status" value="1"/>
</dbReference>
<dbReference type="GO" id="GO:0015221">
    <property type="term" value="F:lipopolysaccharide transmembrane transporter activity"/>
    <property type="evidence" value="ECO:0007669"/>
    <property type="project" value="InterPro"/>
</dbReference>
<comment type="caution">
    <text evidence="3">The sequence shown here is derived from an EMBL/GenBank/DDBJ whole genome shotgun (WGS) entry which is preliminary data.</text>
</comment>
<name>A0A9X3J584_9BACT</name>
<dbReference type="AlphaFoldDB" id="A0A9X3J584"/>
<evidence type="ECO:0000313" key="4">
    <source>
        <dbReference type="Proteomes" id="UP001145087"/>
    </source>
</evidence>
<keyword evidence="2" id="KW-0812">Transmembrane</keyword>
<organism evidence="3 4">
    <name type="scientific">Draconibacterium aestuarii</name>
    <dbReference type="NCBI Taxonomy" id="2998507"/>
    <lineage>
        <taxon>Bacteria</taxon>
        <taxon>Pseudomonadati</taxon>
        <taxon>Bacteroidota</taxon>
        <taxon>Bacteroidia</taxon>
        <taxon>Marinilabiliales</taxon>
        <taxon>Prolixibacteraceae</taxon>
        <taxon>Draconibacterium</taxon>
    </lineage>
</organism>
<dbReference type="EMBL" id="JAPOHD010000027">
    <property type="protein sequence ID" value="MCY1721274.1"/>
    <property type="molecule type" value="Genomic_DNA"/>
</dbReference>
<sequence length="228" mass="26256">MKIRKLDSRIFQHIKNIYIAVLVMGTAILFYACNNNNIDKIQAFNTQENLPIQEAINFETIYTDSGQVRFSLKTPKLLRFENDGKEYTEFPIGMQLIKYDANQNIISSITADYAKQFVKDSKWEAKNNVVVTNAQGDSLKTEHLIWEEKTEKIYTEEFVRIIRDNQTITGIGLVSDQDMLNWKIKNPQGTILIDVDKSNAPVEPDKQPAPPADMHKSKQPETQKLQFK</sequence>
<accession>A0A9X3J584</accession>
<dbReference type="InterPro" id="IPR010664">
    <property type="entry name" value="LipoPS_assembly_LptC-rel"/>
</dbReference>
<evidence type="ECO:0000256" key="1">
    <source>
        <dbReference type="SAM" id="MobiDB-lite"/>
    </source>
</evidence>
<dbReference type="GO" id="GO:0005886">
    <property type="term" value="C:plasma membrane"/>
    <property type="evidence" value="ECO:0007669"/>
    <property type="project" value="InterPro"/>
</dbReference>
<keyword evidence="2" id="KW-1133">Transmembrane helix</keyword>
<dbReference type="Pfam" id="PF06835">
    <property type="entry name" value="LptC"/>
    <property type="match status" value="1"/>
</dbReference>
<protein>
    <submittedName>
        <fullName evidence="3">LPS export ABC transporter periplasmic protein LptC</fullName>
    </submittedName>
</protein>
<proteinExistence type="predicted"/>
<gene>
    <name evidence="3" type="primary">lptC</name>
    <name evidence="3" type="ORF">OU798_13025</name>
</gene>